<dbReference type="PANTHER" id="PTHR12587">
    <property type="entry name" value="LAR INTERACTING PROTEIN LIP -RELATED PROTEIN"/>
    <property type="match status" value="1"/>
</dbReference>
<dbReference type="AlphaFoldDB" id="A0A3Q3WSE1"/>
<dbReference type="Proteomes" id="UP000261620">
    <property type="component" value="Unplaced"/>
</dbReference>
<dbReference type="InterPro" id="IPR029515">
    <property type="entry name" value="Liprin"/>
</dbReference>
<dbReference type="Ensembl" id="ENSMMOT00000021439.1">
    <property type="protein sequence ID" value="ENSMMOP00000021083.1"/>
    <property type="gene ID" value="ENSMMOG00000016037.1"/>
</dbReference>
<dbReference type="GO" id="GO:0007528">
    <property type="term" value="P:neuromuscular junction development"/>
    <property type="evidence" value="ECO:0007669"/>
    <property type="project" value="TreeGrafter"/>
</dbReference>
<dbReference type="PANTHER" id="PTHR12587:SF18">
    <property type="entry name" value="LIPRIN-BETA-2"/>
    <property type="match status" value="1"/>
</dbReference>
<reference evidence="3" key="2">
    <citation type="submission" date="2025-09" db="UniProtKB">
        <authorList>
            <consortium name="Ensembl"/>
        </authorList>
    </citation>
    <scope>IDENTIFICATION</scope>
</reference>
<dbReference type="OMA" id="FNIYYIM"/>
<organism evidence="3 4">
    <name type="scientific">Mola mola</name>
    <name type="common">Ocean sunfish</name>
    <name type="synonym">Tetraodon mola</name>
    <dbReference type="NCBI Taxonomy" id="94237"/>
    <lineage>
        <taxon>Eukaryota</taxon>
        <taxon>Metazoa</taxon>
        <taxon>Chordata</taxon>
        <taxon>Craniata</taxon>
        <taxon>Vertebrata</taxon>
        <taxon>Euteleostomi</taxon>
        <taxon>Actinopterygii</taxon>
        <taxon>Neopterygii</taxon>
        <taxon>Teleostei</taxon>
        <taxon>Neoteleostei</taxon>
        <taxon>Acanthomorphata</taxon>
        <taxon>Eupercaria</taxon>
        <taxon>Tetraodontiformes</taxon>
        <taxon>Molidae</taxon>
        <taxon>Mola</taxon>
    </lineage>
</organism>
<dbReference type="STRING" id="94237.ENSMMOP00000021083"/>
<dbReference type="SUPFAM" id="SSF90257">
    <property type="entry name" value="Myosin rod fragments"/>
    <property type="match status" value="1"/>
</dbReference>
<protein>
    <recommendedName>
        <fullName evidence="2">Liprin-beta-1/2 coiled-coil domain-containing protein</fullName>
    </recommendedName>
</protein>
<evidence type="ECO:0000256" key="1">
    <source>
        <dbReference type="ARBA" id="ARBA00022737"/>
    </source>
</evidence>
<reference evidence="3" key="1">
    <citation type="submission" date="2025-08" db="UniProtKB">
        <authorList>
            <consortium name="Ensembl"/>
        </authorList>
    </citation>
    <scope>IDENTIFICATION</scope>
</reference>
<keyword evidence="4" id="KW-1185">Reference proteome</keyword>
<dbReference type="Pfam" id="PF26022">
    <property type="entry name" value="CC_Liprin_beta"/>
    <property type="match status" value="1"/>
</dbReference>
<name>A0A3Q3WSE1_MOLML</name>
<accession>A0A3Q3WSE1</accession>
<sequence length="224" mass="24840">MESNASNMLEAALEQMDDIIAGGQDCQASQCTSQSTAPPHMDPALKALQLAEALRALLEGQGSEEEQESLKKQVSTETACVIVKWLERHEVSTVNVHSAGNSESYQERLSRLEGDKESLILQVSVLTDQVEAQGAKISDLQSSLVEHQHKLNTTEEMLQQELLHRTSLESQKLSLMGEVSYLKLKLADMEGKRDHGADRQHKAEVEAFMRMRCTGRSSLPNTDH</sequence>
<evidence type="ECO:0000259" key="2">
    <source>
        <dbReference type="Pfam" id="PF26022"/>
    </source>
</evidence>
<dbReference type="GO" id="GO:0048786">
    <property type="term" value="C:presynaptic active zone"/>
    <property type="evidence" value="ECO:0007669"/>
    <property type="project" value="TreeGrafter"/>
</dbReference>
<dbReference type="InterPro" id="IPR058914">
    <property type="entry name" value="LIPB1/2_CC"/>
</dbReference>
<evidence type="ECO:0000313" key="4">
    <source>
        <dbReference type="Proteomes" id="UP000261620"/>
    </source>
</evidence>
<evidence type="ECO:0000313" key="3">
    <source>
        <dbReference type="Ensembl" id="ENSMMOP00000021083.1"/>
    </source>
</evidence>
<feature type="domain" description="Liprin-beta-1/2 coiled-coil" evidence="2">
    <location>
        <begin position="106"/>
        <end position="206"/>
    </location>
</feature>
<keyword evidence="1" id="KW-0677">Repeat</keyword>
<proteinExistence type="predicted"/>